<dbReference type="InterPro" id="IPR007318">
    <property type="entry name" value="Phopholipid_MeTrfase"/>
</dbReference>
<reference evidence="5 6" key="1">
    <citation type="submission" date="2019-04" db="EMBL/GenBank/DDBJ databases">
        <title>Three New Species of Nocardioides, Nocardioides euryhalodurans sp. nov., Nocardioides seonyuensis sp. nov. and Nocardioides eburneoflavus sp. nov. Isolated from Soil.</title>
        <authorList>
            <person name="Roh S.G."/>
            <person name="Lee C."/>
            <person name="Kim M.-K."/>
            <person name="Kim S.B."/>
        </authorList>
    </citation>
    <scope>NUCLEOTIDE SEQUENCE [LARGE SCALE GENOMIC DNA]</scope>
    <source>
        <strain evidence="5 6">MMS17-SY213</strain>
    </source>
</reference>
<sequence length="149" mass="16061">MTAWSRLAPVVDSIPLPGDTIGGVAVGLLAQRVRPLRLPAPARPLGLACLASGVLVVSVAWRERGPGSLEDPAALVTTGVHGRSRNPLYVGFTTIHLGLAGATRNGWMLATVPISAALVHRWVLREEQWLADRFGDEYDAYRSGVRRYL</sequence>
<accession>A0A4Z1CM94</accession>
<name>A0A4Z1CM94_9ACTN</name>
<keyword evidence="2" id="KW-0812">Transmembrane</keyword>
<evidence type="ECO:0000256" key="3">
    <source>
        <dbReference type="ARBA" id="ARBA00022989"/>
    </source>
</evidence>
<protein>
    <submittedName>
        <fullName evidence="5">Isoprenylcysteine carboxylmethyltransferase family protein</fullName>
    </submittedName>
</protein>
<comment type="caution">
    <text evidence="5">The sequence shown here is derived from an EMBL/GenBank/DDBJ whole genome shotgun (WGS) entry which is preliminary data.</text>
</comment>
<dbReference type="GO" id="GO:0012505">
    <property type="term" value="C:endomembrane system"/>
    <property type="evidence" value="ECO:0007669"/>
    <property type="project" value="UniProtKB-SubCell"/>
</dbReference>
<keyword evidence="4" id="KW-0472">Membrane</keyword>
<comment type="subcellular location">
    <subcellularLocation>
        <location evidence="1">Endomembrane system</location>
        <topology evidence="1">Multi-pass membrane protein</topology>
    </subcellularLocation>
</comment>
<dbReference type="GO" id="GO:0032259">
    <property type="term" value="P:methylation"/>
    <property type="evidence" value="ECO:0007669"/>
    <property type="project" value="UniProtKB-KW"/>
</dbReference>
<dbReference type="OrthoDB" id="941586at2"/>
<organism evidence="5 6">
    <name type="scientific">Nocardioides eburneiflavus</name>
    <dbReference type="NCBI Taxonomy" id="2518372"/>
    <lineage>
        <taxon>Bacteria</taxon>
        <taxon>Bacillati</taxon>
        <taxon>Actinomycetota</taxon>
        <taxon>Actinomycetes</taxon>
        <taxon>Propionibacteriales</taxon>
        <taxon>Nocardioidaceae</taxon>
        <taxon>Nocardioides</taxon>
    </lineage>
</organism>
<dbReference type="Proteomes" id="UP000297496">
    <property type="component" value="Unassembled WGS sequence"/>
</dbReference>
<dbReference type="EMBL" id="SRRO01000001">
    <property type="protein sequence ID" value="TGN63879.1"/>
    <property type="molecule type" value="Genomic_DNA"/>
</dbReference>
<keyword evidence="6" id="KW-1185">Reference proteome</keyword>
<evidence type="ECO:0000256" key="2">
    <source>
        <dbReference type="ARBA" id="ARBA00022692"/>
    </source>
</evidence>
<dbReference type="GO" id="GO:0008168">
    <property type="term" value="F:methyltransferase activity"/>
    <property type="evidence" value="ECO:0007669"/>
    <property type="project" value="UniProtKB-KW"/>
</dbReference>
<dbReference type="Pfam" id="PF04191">
    <property type="entry name" value="PEMT"/>
    <property type="match status" value="1"/>
</dbReference>
<gene>
    <name evidence="5" type="ORF">EXE59_07885</name>
</gene>
<dbReference type="Gene3D" id="1.20.120.1630">
    <property type="match status" value="1"/>
</dbReference>
<evidence type="ECO:0000313" key="5">
    <source>
        <dbReference type="EMBL" id="TGN63879.1"/>
    </source>
</evidence>
<keyword evidence="3" id="KW-1133">Transmembrane helix</keyword>
<dbReference type="AlphaFoldDB" id="A0A4Z1CM94"/>
<keyword evidence="5" id="KW-0808">Transferase</keyword>
<evidence type="ECO:0000256" key="4">
    <source>
        <dbReference type="ARBA" id="ARBA00023136"/>
    </source>
</evidence>
<evidence type="ECO:0000256" key="1">
    <source>
        <dbReference type="ARBA" id="ARBA00004127"/>
    </source>
</evidence>
<proteinExistence type="predicted"/>
<keyword evidence="5" id="KW-0489">Methyltransferase</keyword>
<evidence type="ECO:0000313" key="6">
    <source>
        <dbReference type="Proteomes" id="UP000297496"/>
    </source>
</evidence>